<dbReference type="EMBL" id="FO203512">
    <property type="protein sequence ID" value="CCK77559.1"/>
    <property type="molecule type" value="Genomic_DNA"/>
</dbReference>
<dbReference type="KEGG" id="oai:OLEAN_C33830"/>
<name>R4YV45_OLEAN</name>
<dbReference type="STRING" id="698738.OLEAN_C33830"/>
<accession>R4YV45</accession>
<evidence type="ECO:0000313" key="2">
    <source>
        <dbReference type="EMBL" id="CCK77559.1"/>
    </source>
</evidence>
<protein>
    <submittedName>
        <fullName evidence="2">Uncharacterized protein</fullName>
    </submittedName>
</protein>
<proteinExistence type="predicted"/>
<dbReference type="Proteomes" id="UP000032749">
    <property type="component" value="Chromosome"/>
</dbReference>
<organism evidence="2 3">
    <name type="scientific">Oleispira antarctica RB-8</name>
    <dbReference type="NCBI Taxonomy" id="698738"/>
    <lineage>
        <taxon>Bacteria</taxon>
        <taxon>Pseudomonadati</taxon>
        <taxon>Pseudomonadota</taxon>
        <taxon>Gammaproteobacteria</taxon>
        <taxon>Oceanospirillales</taxon>
        <taxon>Oceanospirillaceae</taxon>
        <taxon>Oleispira</taxon>
    </lineage>
</organism>
<reference evidence="2 3" key="1">
    <citation type="journal article" date="2013" name="Nat. Commun.">
        <title>Genome sequence and functional genomic analysis of the oil-degrading bacterium Oleispira antarctica.</title>
        <authorList>
            <person name="Kube M."/>
            <person name="Chernikova T.N."/>
            <person name="Al-Ramahi Y."/>
            <person name="Beloqui A."/>
            <person name="Lopez-Cortez N."/>
            <person name="Guazzaroni M.E."/>
            <person name="Heipieper H.J."/>
            <person name="Klages S."/>
            <person name="Kotsyurbenko O.R."/>
            <person name="Langer I."/>
            <person name="Nechitaylo T.Y."/>
            <person name="Lunsdorf H."/>
            <person name="Fernandez M."/>
            <person name="Juarez S."/>
            <person name="Ciordia S."/>
            <person name="Singer A."/>
            <person name="Kagan O."/>
            <person name="Egorova O."/>
            <person name="Petit P.A."/>
            <person name="Stogios P."/>
            <person name="Kim Y."/>
            <person name="Tchigvintsev A."/>
            <person name="Flick R."/>
            <person name="Denaro R."/>
            <person name="Genovese M."/>
            <person name="Albar J.P."/>
            <person name="Reva O.N."/>
            <person name="Martinez-Gomariz M."/>
            <person name="Tran H."/>
            <person name="Ferrer M."/>
            <person name="Savchenko A."/>
            <person name="Yakunin A.F."/>
            <person name="Yakimov M.M."/>
            <person name="Golyshina O.V."/>
            <person name="Reinhardt R."/>
            <person name="Golyshin P.N."/>
        </authorList>
    </citation>
    <scope>NUCLEOTIDE SEQUENCE [LARGE SCALE GENOMIC DNA]</scope>
</reference>
<dbReference type="AlphaFoldDB" id="R4YV45"/>
<gene>
    <name evidence="2" type="ORF">OLEAN_C33830</name>
</gene>
<keyword evidence="1" id="KW-0472">Membrane</keyword>
<feature type="transmembrane region" description="Helical" evidence="1">
    <location>
        <begin position="7"/>
        <end position="29"/>
    </location>
</feature>
<dbReference type="OrthoDB" id="7016941at2"/>
<keyword evidence="1" id="KW-0812">Transmembrane</keyword>
<evidence type="ECO:0000313" key="3">
    <source>
        <dbReference type="Proteomes" id="UP000032749"/>
    </source>
</evidence>
<keyword evidence="3" id="KW-1185">Reference proteome</keyword>
<keyword evidence="1" id="KW-1133">Transmembrane helix</keyword>
<evidence type="ECO:0000256" key="1">
    <source>
        <dbReference type="SAM" id="Phobius"/>
    </source>
</evidence>
<dbReference type="HOGENOM" id="CLU_1658981_0_0_6"/>
<sequence length="159" mass="18324">MKMNSTFSLTFFGSILFIAVVLMLFLYSIPNYEDDNLLSISVESERNISNKELQYYREELLKYNDEKNLIVLLSKVWAGTYVGAGNMTVSVKKNLINHDILYDAILIFDSVPDDDSVSGYRYDIRLKESGNNFDIVYVKESGRCWNGRGHRFFSVEPCV</sequence>